<sequence length="313" mass="33101">MIRVALRRLAQAALTALAASLLVWAMLPLAPGDPAYRILKSQAPEHEPTPAEIADLREDMGLDRPFPVRYAAWLGRVVQGDLGVSWRTGQPVSDEIARRLPATLTLLGLALAVSVLVALALALISAAFRDRWPDRLIRAYTQVGAALPTFLFGLLALQYVVVGAGVGRVLSGGTLGMAILPALIIGVDRAAGWTQLLRASLIDAMNSGYAQVSRARGARSRRTLLIHALPNAALPFLTAIGVSIGALLGGSPIIEELFTWPGLGSYTLAALTARDFPVIQAFVLVSAGLYVVSSLLIDLAAIAIDPRLRAARA</sequence>
<evidence type="ECO:0000256" key="6">
    <source>
        <dbReference type="ARBA" id="ARBA00023136"/>
    </source>
</evidence>
<organism evidence="9 10">
    <name type="scientific">Sagittula stellata (strain ATCC 700073 / DSM 11524 / E-37)</name>
    <dbReference type="NCBI Taxonomy" id="388399"/>
    <lineage>
        <taxon>Bacteria</taxon>
        <taxon>Pseudomonadati</taxon>
        <taxon>Pseudomonadota</taxon>
        <taxon>Alphaproteobacteria</taxon>
        <taxon>Rhodobacterales</taxon>
        <taxon>Roseobacteraceae</taxon>
        <taxon>Sagittula</taxon>
    </lineage>
</organism>
<name>A3K511_SAGS3</name>
<feature type="transmembrane region" description="Helical" evidence="7">
    <location>
        <begin position="140"/>
        <end position="160"/>
    </location>
</feature>
<comment type="caution">
    <text evidence="9">The sequence shown here is derived from an EMBL/GenBank/DDBJ whole genome shotgun (WGS) entry which is preliminary data.</text>
</comment>
<dbReference type="SUPFAM" id="SSF161098">
    <property type="entry name" value="MetI-like"/>
    <property type="match status" value="1"/>
</dbReference>
<protein>
    <submittedName>
        <fullName evidence="9">Nickel ABC transporter, permease protein</fullName>
    </submittedName>
</protein>
<comment type="subcellular location">
    <subcellularLocation>
        <location evidence="1 7">Cell membrane</location>
        <topology evidence="1 7">Multi-pass membrane protein</topology>
    </subcellularLocation>
</comment>
<dbReference type="EMBL" id="AAYA01000008">
    <property type="protein sequence ID" value="EBA07612.1"/>
    <property type="molecule type" value="Genomic_DNA"/>
</dbReference>
<keyword evidence="6 7" id="KW-0472">Membrane</keyword>
<dbReference type="eggNOG" id="COG0601">
    <property type="taxonomic scope" value="Bacteria"/>
</dbReference>
<feature type="transmembrane region" description="Helical" evidence="7">
    <location>
        <begin position="278"/>
        <end position="304"/>
    </location>
</feature>
<dbReference type="InterPro" id="IPR035906">
    <property type="entry name" value="MetI-like_sf"/>
</dbReference>
<evidence type="ECO:0000256" key="3">
    <source>
        <dbReference type="ARBA" id="ARBA00022475"/>
    </source>
</evidence>
<dbReference type="Pfam" id="PF19300">
    <property type="entry name" value="BPD_transp_1_N"/>
    <property type="match status" value="1"/>
</dbReference>
<dbReference type="Proteomes" id="UP000005713">
    <property type="component" value="Unassembled WGS sequence"/>
</dbReference>
<evidence type="ECO:0000313" key="9">
    <source>
        <dbReference type="EMBL" id="EBA07612.1"/>
    </source>
</evidence>
<keyword evidence="4 7" id="KW-0812">Transmembrane</keyword>
<keyword evidence="3" id="KW-1003">Cell membrane</keyword>
<dbReference type="OrthoDB" id="147688at2"/>
<dbReference type="GO" id="GO:0055085">
    <property type="term" value="P:transmembrane transport"/>
    <property type="evidence" value="ECO:0007669"/>
    <property type="project" value="InterPro"/>
</dbReference>
<feature type="transmembrane region" description="Helical" evidence="7">
    <location>
        <begin position="106"/>
        <end position="128"/>
    </location>
</feature>
<evidence type="ECO:0000259" key="8">
    <source>
        <dbReference type="PROSITE" id="PS50928"/>
    </source>
</evidence>
<keyword evidence="10" id="KW-1185">Reference proteome</keyword>
<dbReference type="CDD" id="cd06261">
    <property type="entry name" value="TM_PBP2"/>
    <property type="match status" value="1"/>
</dbReference>
<dbReference type="PANTHER" id="PTHR43163">
    <property type="entry name" value="DIPEPTIDE TRANSPORT SYSTEM PERMEASE PROTEIN DPPB-RELATED"/>
    <property type="match status" value="1"/>
</dbReference>
<dbReference type="GO" id="GO:0005886">
    <property type="term" value="C:plasma membrane"/>
    <property type="evidence" value="ECO:0007669"/>
    <property type="project" value="UniProtKB-SubCell"/>
</dbReference>
<dbReference type="InterPro" id="IPR045621">
    <property type="entry name" value="BPD_transp_1_N"/>
</dbReference>
<evidence type="ECO:0000256" key="7">
    <source>
        <dbReference type="RuleBase" id="RU363032"/>
    </source>
</evidence>
<dbReference type="Pfam" id="PF00528">
    <property type="entry name" value="BPD_transp_1"/>
    <property type="match status" value="1"/>
</dbReference>
<feature type="transmembrane region" description="Helical" evidence="7">
    <location>
        <begin position="224"/>
        <end position="248"/>
    </location>
</feature>
<evidence type="ECO:0000256" key="2">
    <source>
        <dbReference type="ARBA" id="ARBA00022448"/>
    </source>
</evidence>
<evidence type="ECO:0000256" key="1">
    <source>
        <dbReference type="ARBA" id="ARBA00004651"/>
    </source>
</evidence>
<dbReference type="PROSITE" id="PS50928">
    <property type="entry name" value="ABC_TM1"/>
    <property type="match status" value="1"/>
</dbReference>
<feature type="domain" description="ABC transmembrane type-1" evidence="8">
    <location>
        <begin position="100"/>
        <end position="301"/>
    </location>
</feature>
<comment type="similarity">
    <text evidence="7">Belongs to the binding-protein-dependent transport system permease family.</text>
</comment>
<dbReference type="InterPro" id="IPR000515">
    <property type="entry name" value="MetI-like"/>
</dbReference>
<dbReference type="Gene3D" id="1.10.3720.10">
    <property type="entry name" value="MetI-like"/>
    <property type="match status" value="1"/>
</dbReference>
<dbReference type="RefSeq" id="WP_005859956.1">
    <property type="nucleotide sequence ID" value="NZ_AAYA01000008.1"/>
</dbReference>
<dbReference type="AlphaFoldDB" id="A3K511"/>
<feature type="transmembrane region" description="Helical" evidence="7">
    <location>
        <begin position="166"/>
        <end position="187"/>
    </location>
</feature>
<dbReference type="PANTHER" id="PTHR43163:SF6">
    <property type="entry name" value="DIPEPTIDE TRANSPORT SYSTEM PERMEASE PROTEIN DPPB-RELATED"/>
    <property type="match status" value="1"/>
</dbReference>
<reference evidence="9 10" key="1">
    <citation type="submission" date="2006-06" db="EMBL/GenBank/DDBJ databases">
        <authorList>
            <person name="Moran M.A."/>
            <person name="Ferriera S."/>
            <person name="Johnson J."/>
            <person name="Kravitz S."/>
            <person name="Beeson K."/>
            <person name="Sutton G."/>
            <person name="Rogers Y.-H."/>
            <person name="Friedman R."/>
            <person name="Frazier M."/>
            <person name="Venter J.C."/>
        </authorList>
    </citation>
    <scope>NUCLEOTIDE SEQUENCE [LARGE SCALE GENOMIC DNA]</scope>
    <source>
        <strain evidence="9 10">E-37</strain>
    </source>
</reference>
<evidence type="ECO:0000256" key="4">
    <source>
        <dbReference type="ARBA" id="ARBA00022692"/>
    </source>
</evidence>
<evidence type="ECO:0000256" key="5">
    <source>
        <dbReference type="ARBA" id="ARBA00022989"/>
    </source>
</evidence>
<accession>A3K511</accession>
<gene>
    <name evidence="9" type="ORF">SSE37_13538</name>
</gene>
<proteinExistence type="inferred from homology"/>
<keyword evidence="5 7" id="KW-1133">Transmembrane helix</keyword>
<evidence type="ECO:0000313" key="10">
    <source>
        <dbReference type="Proteomes" id="UP000005713"/>
    </source>
</evidence>
<keyword evidence="2 7" id="KW-0813">Transport</keyword>